<protein>
    <submittedName>
        <fullName evidence="1">13073_t:CDS:1</fullName>
    </submittedName>
</protein>
<dbReference type="Proteomes" id="UP000789396">
    <property type="component" value="Unassembled WGS sequence"/>
</dbReference>
<dbReference type="EMBL" id="CAJVPZ010035026">
    <property type="protein sequence ID" value="CAG8748134.1"/>
    <property type="molecule type" value="Genomic_DNA"/>
</dbReference>
<dbReference type="AlphaFoldDB" id="A0A9N9IRB1"/>
<reference evidence="1" key="1">
    <citation type="submission" date="2021-06" db="EMBL/GenBank/DDBJ databases">
        <authorList>
            <person name="Kallberg Y."/>
            <person name="Tangrot J."/>
            <person name="Rosling A."/>
        </authorList>
    </citation>
    <scope>NUCLEOTIDE SEQUENCE</scope>
    <source>
        <strain evidence="1">IN212</strain>
    </source>
</reference>
<organism evidence="1 2">
    <name type="scientific">Racocetra fulgida</name>
    <dbReference type="NCBI Taxonomy" id="60492"/>
    <lineage>
        <taxon>Eukaryota</taxon>
        <taxon>Fungi</taxon>
        <taxon>Fungi incertae sedis</taxon>
        <taxon>Mucoromycota</taxon>
        <taxon>Glomeromycotina</taxon>
        <taxon>Glomeromycetes</taxon>
        <taxon>Diversisporales</taxon>
        <taxon>Gigasporaceae</taxon>
        <taxon>Racocetra</taxon>
    </lineage>
</organism>
<gene>
    <name evidence="1" type="ORF">RFULGI_LOCUS13402</name>
</gene>
<accession>A0A9N9IRB1</accession>
<keyword evidence="2" id="KW-1185">Reference proteome</keyword>
<proteinExistence type="predicted"/>
<sequence length="82" mass="9493">LLGVDKEKMSESLVLLIGVVVRVVVEIVKNQKLVQVKQPHDCLVQKFKNRNSIRSPEVDDVKFIRFEELDNNNDKRYKSVKG</sequence>
<feature type="non-terminal residue" evidence="1">
    <location>
        <position position="1"/>
    </location>
</feature>
<feature type="non-terminal residue" evidence="1">
    <location>
        <position position="82"/>
    </location>
</feature>
<name>A0A9N9IRB1_9GLOM</name>
<evidence type="ECO:0000313" key="2">
    <source>
        <dbReference type="Proteomes" id="UP000789396"/>
    </source>
</evidence>
<evidence type="ECO:0000313" key="1">
    <source>
        <dbReference type="EMBL" id="CAG8748134.1"/>
    </source>
</evidence>
<comment type="caution">
    <text evidence="1">The sequence shown here is derived from an EMBL/GenBank/DDBJ whole genome shotgun (WGS) entry which is preliminary data.</text>
</comment>